<dbReference type="SUPFAM" id="SSF48403">
    <property type="entry name" value="Ankyrin repeat"/>
    <property type="match status" value="1"/>
</dbReference>
<dbReference type="Pfam" id="PF00023">
    <property type="entry name" value="Ank"/>
    <property type="match status" value="1"/>
</dbReference>
<dbReference type="InterPro" id="IPR027417">
    <property type="entry name" value="P-loop_NTPase"/>
</dbReference>
<dbReference type="Proteomes" id="UP001273209">
    <property type="component" value="Unassembled WGS sequence"/>
</dbReference>
<keyword evidence="2" id="KW-0040">ANK repeat</keyword>
<dbReference type="InterPro" id="IPR056884">
    <property type="entry name" value="NPHP3-like_N"/>
</dbReference>
<dbReference type="PROSITE" id="PS50088">
    <property type="entry name" value="ANK_REPEAT"/>
    <property type="match status" value="4"/>
</dbReference>
<evidence type="ECO:0000313" key="5">
    <source>
        <dbReference type="EMBL" id="KAK4065167.1"/>
    </source>
</evidence>
<dbReference type="Pfam" id="PF17046">
    <property type="entry name" value="Ses_B"/>
    <property type="match status" value="1"/>
</dbReference>
<accession>A0AAE1J3J1</accession>
<reference evidence="5" key="1">
    <citation type="submission" date="2023-11" db="EMBL/GenBank/DDBJ databases">
        <title>The genome sequences of three competitors of mushroom-forming fungi.</title>
        <authorList>
            <person name="Beijen E."/>
            <person name="Ohm R.A."/>
        </authorList>
    </citation>
    <scope>NUCLEOTIDE SEQUENCE</scope>
    <source>
        <strain evidence="5">CBS 100526</strain>
    </source>
</reference>
<protein>
    <submittedName>
        <fullName evidence="5">Uncharacterized protein</fullName>
    </submittedName>
</protein>
<dbReference type="AlphaFoldDB" id="A0AAE1J3J1"/>
<dbReference type="PANTHER" id="PTHR10039:SF14">
    <property type="entry name" value="NACHT DOMAIN-CONTAINING PROTEIN"/>
    <property type="match status" value="1"/>
</dbReference>
<comment type="caution">
    <text evidence="5">The sequence shown here is derived from an EMBL/GenBank/DDBJ whole genome shotgun (WGS) entry which is preliminary data.</text>
</comment>
<dbReference type="InterPro" id="IPR031469">
    <property type="entry name" value="SesB_dom"/>
</dbReference>
<dbReference type="RefSeq" id="XP_062752416.1">
    <property type="nucleotide sequence ID" value="XM_062903471.1"/>
</dbReference>
<feature type="repeat" description="ANK" evidence="2">
    <location>
        <begin position="631"/>
        <end position="663"/>
    </location>
</feature>
<evidence type="ECO:0000259" key="4">
    <source>
        <dbReference type="Pfam" id="PF24883"/>
    </source>
</evidence>
<dbReference type="GeneID" id="87923376"/>
<evidence type="ECO:0000313" key="6">
    <source>
        <dbReference type="Proteomes" id="UP001273209"/>
    </source>
</evidence>
<sequence>MAEVKMHAQIDFSESRNSGLQMGQNMGTVNSTMNNTFGDGVTVYMVTGGSSIQSPEEQFLDALVAGDTSIGVPIEPPESGTCSWIINELHAWLKESPNHPLWISGSSGCGKSVMSWFILREKNKWITSEEKSGKIIVAGSFCDRNPSRQKPIWILRTLLYEIFKQNCDLIDTKDPDFWQESGNKGQPILNLDLFESIDSLAKLLGQITDHANVNELYLVVDGQYQQQEDAMDLEYLVNRVSSYCGKKATPRWIFSTRPNDLNRLMQDARVVDLFERNRQDIRLVAQARMKHLQRLNNAISESFISDVVEIMTTRAEGMFLWLSLALKSLGNSTIWDINEIKEKLQSIPYNVQAIYGTIYEHLDKRMQTLLLWVHVAGRSLQLSEVLVTWALQDGGKSIEAIKRKSLSPDAVRRSFDSNLKALLVLHDDSTIHFAHPSVNDFTQQLINSSEGQEQLSIAKTHKQLAEACLAYLSLEEIRTLVVPEPPVDENGMIDRVKREEEIKQYLGKYQFLEYSITFLGLHLRESEEAGNDAQVVEGRDEFFGVKSQAMQHWVRGYDLLVRCTADTGGSNSLSLLFISARLNLTSLAEQFISTGGAITSLINLPGMRVLAAGASSFEMVRSQLVDLPDIKGWRALHIAADSEAEKVVEWLLNNGAAVDSNTIGIIRPGRTALHFAASKSSNASFRIVQALLKKGANPGEPTIFGGNTPLHYAVQGGSVEILKALLTHKKPAQPNFSNFSGISALHKAVAIPNGEAIVEVLLQHKGDPEETSSLDKVAVVRGVKDASVVSAIKAVTIMKPASMWKSVTDTLHGVATNKTALHIAVGVKGTEETVKKLLKWYADNGEMAKSKDSMGYTALHSAVDGNSCFTHVKLLVESKRIDINAQDEAGRTALVLYMQRLSQAQSLSEIGDLSALKKTLDDLLDSGIVTDTKDQAGKSAIDYAKQAGLTWAIEKLDSVLKHPEMSTQSPNLEPKYPSESAQGVKGMLKKTGLGRFSKRF</sequence>
<feature type="domain" description="Nephrocystin 3-like N-terminal" evidence="4">
    <location>
        <begin position="80"/>
        <end position="225"/>
    </location>
</feature>
<evidence type="ECO:0000256" key="2">
    <source>
        <dbReference type="PROSITE-ProRule" id="PRU00023"/>
    </source>
</evidence>
<feature type="repeat" description="ANK" evidence="2">
    <location>
        <begin position="705"/>
        <end position="726"/>
    </location>
</feature>
<dbReference type="PROSITE" id="PS50297">
    <property type="entry name" value="ANK_REP_REGION"/>
    <property type="match status" value="3"/>
</dbReference>
<organism evidence="5 6">
    <name type="scientific">Trichoderma aggressivum f. europaeum</name>
    <dbReference type="NCBI Taxonomy" id="173218"/>
    <lineage>
        <taxon>Eukaryota</taxon>
        <taxon>Fungi</taxon>
        <taxon>Dikarya</taxon>
        <taxon>Ascomycota</taxon>
        <taxon>Pezizomycotina</taxon>
        <taxon>Sordariomycetes</taxon>
        <taxon>Hypocreomycetidae</taxon>
        <taxon>Hypocreales</taxon>
        <taxon>Hypocreaceae</taxon>
        <taxon>Trichoderma</taxon>
    </lineage>
</organism>
<dbReference type="Gene3D" id="1.25.40.20">
    <property type="entry name" value="Ankyrin repeat-containing domain"/>
    <property type="match status" value="2"/>
</dbReference>
<feature type="repeat" description="ANK" evidence="2">
    <location>
        <begin position="668"/>
        <end position="697"/>
    </location>
</feature>
<dbReference type="SMART" id="SM00248">
    <property type="entry name" value="ANK"/>
    <property type="match status" value="7"/>
</dbReference>
<dbReference type="Pfam" id="PF12796">
    <property type="entry name" value="Ank_2"/>
    <property type="match status" value="2"/>
</dbReference>
<dbReference type="InterPro" id="IPR036770">
    <property type="entry name" value="Ankyrin_rpt-contain_sf"/>
</dbReference>
<dbReference type="Pfam" id="PF24883">
    <property type="entry name" value="NPHP3_N"/>
    <property type="match status" value="1"/>
</dbReference>
<gene>
    <name evidence="5" type="ORF">Triagg1_8606</name>
</gene>
<dbReference type="InterPro" id="IPR002110">
    <property type="entry name" value="Ankyrin_rpt"/>
</dbReference>
<evidence type="ECO:0000259" key="3">
    <source>
        <dbReference type="Pfam" id="PF17046"/>
    </source>
</evidence>
<name>A0AAE1J3J1_9HYPO</name>
<evidence type="ECO:0000256" key="1">
    <source>
        <dbReference type="ARBA" id="ARBA00022737"/>
    </source>
</evidence>
<keyword evidence="6" id="KW-1185">Reference proteome</keyword>
<feature type="domain" description="Fungal death-pathway protein SesB" evidence="3">
    <location>
        <begin position="10"/>
        <end position="30"/>
    </location>
</feature>
<proteinExistence type="predicted"/>
<feature type="repeat" description="ANK" evidence="2">
    <location>
        <begin position="740"/>
        <end position="773"/>
    </location>
</feature>
<dbReference type="EMBL" id="JAWRVG010000043">
    <property type="protein sequence ID" value="KAK4065167.1"/>
    <property type="molecule type" value="Genomic_DNA"/>
</dbReference>
<keyword evidence="1" id="KW-0677">Repeat</keyword>
<dbReference type="PANTHER" id="PTHR10039">
    <property type="entry name" value="AMELOGENIN"/>
    <property type="match status" value="1"/>
</dbReference>
<dbReference type="SUPFAM" id="SSF52540">
    <property type="entry name" value="P-loop containing nucleoside triphosphate hydrolases"/>
    <property type="match status" value="1"/>
</dbReference>